<sequence>MKDTIDRGSSDAPDTGPGHAPLFEWVVGAAVVAAVAVRATAAVPGVVQVEPGLVGLVGSVVRAARQRIKGLEPAPTEGARVEFERASGGDTGAARSVRVEVDVVTSGQDQATAVGQAIQRAVASAVTEATGLIVTQVRVSIIDIRWDMDRP</sequence>
<dbReference type="Proteomes" id="UP000520767">
    <property type="component" value="Unassembled WGS sequence"/>
</dbReference>
<reference evidence="1 2" key="1">
    <citation type="submission" date="2020-08" db="EMBL/GenBank/DDBJ databases">
        <title>Genomic Encyclopedia of Type Strains, Phase III (KMG-III): the genomes of soil and plant-associated and newly described type strains.</title>
        <authorList>
            <person name="Whitman W."/>
        </authorList>
    </citation>
    <scope>NUCLEOTIDE SEQUENCE [LARGE SCALE GENOMIC DNA]</scope>
    <source>
        <strain evidence="1 2">CECT 8960</strain>
    </source>
</reference>
<keyword evidence="2" id="KW-1185">Reference proteome</keyword>
<evidence type="ECO:0000313" key="1">
    <source>
        <dbReference type="EMBL" id="MBB4912898.1"/>
    </source>
</evidence>
<name>A0A7W7VJV6_9PSEU</name>
<proteinExistence type="predicted"/>
<accession>A0A7W7VJV6</accession>
<protein>
    <submittedName>
        <fullName evidence="1">Putative alkaline shock family protein YloU</fullName>
    </submittedName>
</protein>
<dbReference type="AlphaFoldDB" id="A0A7W7VJV6"/>
<comment type="caution">
    <text evidence="1">The sequence shown here is derived from an EMBL/GenBank/DDBJ whole genome shotgun (WGS) entry which is preliminary data.</text>
</comment>
<gene>
    <name evidence="1" type="ORF">FHR82_009172</name>
</gene>
<organism evidence="1 2">
    <name type="scientific">Actinophytocola algeriensis</name>
    <dbReference type="NCBI Taxonomy" id="1768010"/>
    <lineage>
        <taxon>Bacteria</taxon>
        <taxon>Bacillati</taxon>
        <taxon>Actinomycetota</taxon>
        <taxon>Actinomycetes</taxon>
        <taxon>Pseudonocardiales</taxon>
        <taxon>Pseudonocardiaceae</taxon>
    </lineage>
</organism>
<dbReference type="RefSeq" id="WP_311771603.1">
    <property type="nucleotide sequence ID" value="NZ_JACHJQ010000018.1"/>
</dbReference>
<evidence type="ECO:0000313" key="2">
    <source>
        <dbReference type="Proteomes" id="UP000520767"/>
    </source>
</evidence>
<dbReference type="EMBL" id="JACHJQ010000018">
    <property type="protein sequence ID" value="MBB4912898.1"/>
    <property type="molecule type" value="Genomic_DNA"/>
</dbReference>